<keyword evidence="9" id="KW-1185">Reference proteome</keyword>
<dbReference type="PANTHER" id="PTHR24349">
    <property type="entry name" value="SERINE/THREONINE-PROTEIN KINASE"/>
    <property type="match status" value="1"/>
</dbReference>
<keyword evidence="4" id="KW-0547">Nucleotide-binding</keyword>
<dbReference type="GeneID" id="101855260"/>
<dbReference type="SUPFAM" id="SSF56112">
    <property type="entry name" value="Protein kinase-like (PK-like)"/>
    <property type="match status" value="1"/>
</dbReference>
<dbReference type="SMART" id="SM00220">
    <property type="entry name" value="S_TKc"/>
    <property type="match status" value="1"/>
</dbReference>
<comment type="similarity">
    <text evidence="1">Belongs to the protein kinase superfamily. CAMK Ser/Thr protein kinase family.</text>
</comment>
<keyword evidence="6" id="KW-0067">ATP-binding</keyword>
<dbReference type="Gene3D" id="1.10.510.10">
    <property type="entry name" value="Transferase(Phosphotransferase) domain 1"/>
    <property type="match status" value="1"/>
</dbReference>
<evidence type="ECO:0000256" key="3">
    <source>
        <dbReference type="ARBA" id="ARBA00022679"/>
    </source>
</evidence>
<evidence type="ECO:0000256" key="2">
    <source>
        <dbReference type="ARBA" id="ARBA00022527"/>
    </source>
</evidence>
<keyword evidence="2" id="KW-0723">Serine/threonine-protein kinase</keyword>
<dbReference type="Pfam" id="PF00069">
    <property type="entry name" value="Pkinase"/>
    <property type="match status" value="1"/>
</dbReference>
<evidence type="ECO:0000313" key="10">
    <source>
        <dbReference type="RefSeq" id="XP_005099916.1"/>
    </source>
</evidence>
<feature type="region of interest" description="Disordered" evidence="7">
    <location>
        <begin position="1"/>
        <end position="25"/>
    </location>
</feature>
<dbReference type="Gene3D" id="3.30.200.20">
    <property type="entry name" value="Phosphorylase Kinase, domain 1"/>
    <property type="match status" value="1"/>
</dbReference>
<evidence type="ECO:0000259" key="8">
    <source>
        <dbReference type="PROSITE" id="PS50011"/>
    </source>
</evidence>
<reference evidence="10" key="1">
    <citation type="submission" date="2025-08" db="UniProtKB">
        <authorList>
            <consortium name="RefSeq"/>
        </authorList>
    </citation>
    <scope>IDENTIFICATION</scope>
</reference>
<name>A0ABM0JRK9_APLCA</name>
<feature type="compositionally biased region" description="Basic and acidic residues" evidence="7">
    <location>
        <begin position="10"/>
        <end position="25"/>
    </location>
</feature>
<keyword evidence="3" id="KW-0808">Transferase</keyword>
<organism evidence="9 10">
    <name type="scientific">Aplysia californica</name>
    <name type="common">California sea hare</name>
    <dbReference type="NCBI Taxonomy" id="6500"/>
    <lineage>
        <taxon>Eukaryota</taxon>
        <taxon>Metazoa</taxon>
        <taxon>Spiralia</taxon>
        <taxon>Lophotrochozoa</taxon>
        <taxon>Mollusca</taxon>
        <taxon>Gastropoda</taxon>
        <taxon>Heterobranchia</taxon>
        <taxon>Euthyneura</taxon>
        <taxon>Tectipleura</taxon>
        <taxon>Aplysiida</taxon>
        <taxon>Aplysioidea</taxon>
        <taxon>Aplysiidae</taxon>
        <taxon>Aplysia</taxon>
    </lineage>
</organism>
<dbReference type="InterPro" id="IPR000719">
    <property type="entry name" value="Prot_kinase_dom"/>
</dbReference>
<evidence type="ECO:0000256" key="1">
    <source>
        <dbReference type="ARBA" id="ARBA00006692"/>
    </source>
</evidence>
<evidence type="ECO:0000256" key="7">
    <source>
        <dbReference type="SAM" id="MobiDB-lite"/>
    </source>
</evidence>
<keyword evidence="5" id="KW-0418">Kinase</keyword>
<dbReference type="PROSITE" id="PS00108">
    <property type="entry name" value="PROTEIN_KINASE_ST"/>
    <property type="match status" value="1"/>
</dbReference>
<dbReference type="InterPro" id="IPR050205">
    <property type="entry name" value="CDPK_Ser/Thr_kinases"/>
</dbReference>
<evidence type="ECO:0000313" key="9">
    <source>
        <dbReference type="Proteomes" id="UP000694888"/>
    </source>
</evidence>
<dbReference type="Proteomes" id="UP000694888">
    <property type="component" value="Unplaced"/>
</dbReference>
<accession>A0ABM0JRK9</accession>
<gene>
    <name evidence="10" type="primary">LOC101855260</name>
</gene>
<dbReference type="RefSeq" id="XP_005099916.1">
    <property type="nucleotide sequence ID" value="XM_005099859.3"/>
</dbReference>
<dbReference type="InterPro" id="IPR011009">
    <property type="entry name" value="Kinase-like_dom_sf"/>
</dbReference>
<feature type="domain" description="Protein kinase" evidence="8">
    <location>
        <begin position="97"/>
        <end position="384"/>
    </location>
</feature>
<proteinExistence type="inferred from homology"/>
<dbReference type="InterPro" id="IPR008271">
    <property type="entry name" value="Ser/Thr_kinase_AS"/>
</dbReference>
<protein>
    <submittedName>
        <fullName evidence="10">MAP kinase-interacting serine/threonine-protein kinase 1-like</fullName>
    </submittedName>
</protein>
<evidence type="ECO:0000256" key="5">
    <source>
        <dbReference type="ARBA" id="ARBA00022777"/>
    </source>
</evidence>
<dbReference type="PROSITE" id="PS50011">
    <property type="entry name" value="PROTEIN_KINASE_DOM"/>
    <property type="match status" value="1"/>
</dbReference>
<evidence type="ECO:0000256" key="4">
    <source>
        <dbReference type="ARBA" id="ARBA00022741"/>
    </source>
</evidence>
<sequence>MSTSMCDQIETMRGRSQDSNTSKDDMLSILKTEEVCDDGVMHPSATNAASLDSVFSTSDSSTSFSSSGSFDSSSSELTGKQSRLNQITFANFCERYERTGQKLGSGSYGSVDTFRNRESGREYAVKVIKNCDNKSRKKVWNEIDICQRYSCDHIIKLVEFCEIGDMFFLIFDKMGGGDLRGMLESRDCLRLSETESSKVMNTLAKALQALHVDGVAHRDIKSENILCKNSGEVTPLVLGDLGLASDLASRCELSKGDTTKTTLTSPVGTPMYMAPEIVALMCDDSKPPYDTSCDMWSMGILLYEILFGVMPFQRGCDEHRDSMDFSCNDCKILMYQDILRGDYSFPVNVGEFYAHSAVDLIKRLLVVDPQARYSAAEVLQHPFLTEQHEW</sequence>
<evidence type="ECO:0000256" key="6">
    <source>
        <dbReference type="ARBA" id="ARBA00022840"/>
    </source>
</evidence>